<dbReference type="Gene3D" id="1.10.150.170">
    <property type="entry name" value="Putative methyltransferase TM0872, insert domain"/>
    <property type="match status" value="1"/>
</dbReference>
<dbReference type="PIRSF" id="PIRSF004486">
    <property type="entry name" value="MraW"/>
    <property type="match status" value="1"/>
</dbReference>
<dbReference type="Pfam" id="PF01795">
    <property type="entry name" value="Methyltransf_5"/>
    <property type="match status" value="1"/>
</dbReference>
<dbReference type="InterPro" id="IPR029063">
    <property type="entry name" value="SAM-dependent_MTases_sf"/>
</dbReference>
<feature type="binding site" evidence="6">
    <location>
        <begin position="36"/>
        <end position="38"/>
    </location>
    <ligand>
        <name>S-adenosyl-L-methionine</name>
        <dbReference type="ChEBI" id="CHEBI:59789"/>
    </ligand>
</feature>
<protein>
    <recommendedName>
        <fullName evidence="6">Ribosomal RNA small subunit methyltransferase H</fullName>
        <ecNumber evidence="6">2.1.1.199</ecNumber>
    </recommendedName>
    <alternativeName>
        <fullName evidence="6">16S rRNA m(4)C1402 methyltransferase</fullName>
    </alternativeName>
    <alternativeName>
        <fullName evidence="6">rRNA (cytosine-N(4)-)-methyltransferase RsmH</fullName>
    </alternativeName>
</protein>
<feature type="binding site" evidence="6">
    <location>
        <position position="103"/>
    </location>
    <ligand>
        <name>S-adenosyl-L-methionine</name>
        <dbReference type="ChEBI" id="CHEBI:59789"/>
    </ligand>
</feature>
<evidence type="ECO:0000256" key="5">
    <source>
        <dbReference type="ARBA" id="ARBA00022691"/>
    </source>
</evidence>
<dbReference type="EMBL" id="DXHS01000010">
    <property type="protein sequence ID" value="HIW01837.1"/>
    <property type="molecule type" value="Genomic_DNA"/>
</dbReference>
<dbReference type="HAMAP" id="MF_01007">
    <property type="entry name" value="16SrRNA_methyltr_H"/>
    <property type="match status" value="1"/>
</dbReference>
<feature type="binding site" evidence="6">
    <location>
        <position position="110"/>
    </location>
    <ligand>
        <name>S-adenosyl-L-methionine</name>
        <dbReference type="ChEBI" id="CHEBI:59789"/>
    </ligand>
</feature>
<evidence type="ECO:0000256" key="1">
    <source>
        <dbReference type="ARBA" id="ARBA00010396"/>
    </source>
</evidence>
<feature type="binding site" evidence="6">
    <location>
        <position position="53"/>
    </location>
    <ligand>
        <name>S-adenosyl-L-methionine</name>
        <dbReference type="ChEBI" id="CHEBI:59789"/>
    </ligand>
</feature>
<dbReference type="GO" id="GO:0070475">
    <property type="term" value="P:rRNA base methylation"/>
    <property type="evidence" value="ECO:0007669"/>
    <property type="project" value="UniProtKB-UniRule"/>
</dbReference>
<evidence type="ECO:0000313" key="8">
    <source>
        <dbReference type="Proteomes" id="UP000823990"/>
    </source>
</evidence>
<dbReference type="EC" id="2.1.1.199" evidence="6"/>
<gene>
    <name evidence="6 7" type="primary">rsmH</name>
    <name evidence="7" type="ORF">H9892_00630</name>
</gene>
<name>A0A9D1TR58_9FIRM</name>
<keyword evidence="2 6" id="KW-0698">rRNA processing</keyword>
<comment type="subcellular location">
    <subcellularLocation>
        <location evidence="6">Cytoplasm</location>
    </subcellularLocation>
</comment>
<comment type="catalytic activity">
    <reaction evidence="6">
        <text>cytidine(1402) in 16S rRNA + S-adenosyl-L-methionine = N(4)-methylcytidine(1402) in 16S rRNA + S-adenosyl-L-homocysteine + H(+)</text>
        <dbReference type="Rhea" id="RHEA:42928"/>
        <dbReference type="Rhea" id="RHEA-COMP:10286"/>
        <dbReference type="Rhea" id="RHEA-COMP:10287"/>
        <dbReference type="ChEBI" id="CHEBI:15378"/>
        <dbReference type="ChEBI" id="CHEBI:57856"/>
        <dbReference type="ChEBI" id="CHEBI:59789"/>
        <dbReference type="ChEBI" id="CHEBI:74506"/>
        <dbReference type="ChEBI" id="CHEBI:82748"/>
        <dbReference type="EC" id="2.1.1.199"/>
    </reaction>
</comment>
<evidence type="ECO:0000256" key="6">
    <source>
        <dbReference type="HAMAP-Rule" id="MF_01007"/>
    </source>
</evidence>
<evidence type="ECO:0000313" key="7">
    <source>
        <dbReference type="EMBL" id="HIW01837.1"/>
    </source>
</evidence>
<dbReference type="PANTHER" id="PTHR11265">
    <property type="entry name" value="S-ADENOSYL-METHYLTRANSFERASE MRAW"/>
    <property type="match status" value="1"/>
</dbReference>
<dbReference type="AlphaFoldDB" id="A0A9D1TR58"/>
<dbReference type="SUPFAM" id="SSF81799">
    <property type="entry name" value="Putative methyltransferase TM0872, insert domain"/>
    <property type="match status" value="1"/>
</dbReference>
<evidence type="ECO:0000256" key="2">
    <source>
        <dbReference type="ARBA" id="ARBA00022552"/>
    </source>
</evidence>
<keyword evidence="5 6" id="KW-0949">S-adenosyl-L-methionine</keyword>
<dbReference type="PANTHER" id="PTHR11265:SF0">
    <property type="entry name" value="12S RRNA N4-METHYLCYTIDINE METHYLTRANSFERASE"/>
    <property type="match status" value="1"/>
</dbReference>
<dbReference type="GO" id="GO:0071424">
    <property type="term" value="F:rRNA (cytosine-N4-)-methyltransferase activity"/>
    <property type="evidence" value="ECO:0007669"/>
    <property type="project" value="UniProtKB-UniRule"/>
</dbReference>
<evidence type="ECO:0000256" key="4">
    <source>
        <dbReference type="ARBA" id="ARBA00022679"/>
    </source>
</evidence>
<comment type="similarity">
    <text evidence="1 6">Belongs to the methyltransferase superfamily. RsmH family.</text>
</comment>
<proteinExistence type="inferred from homology"/>
<reference evidence="7" key="2">
    <citation type="submission" date="2021-04" db="EMBL/GenBank/DDBJ databases">
        <authorList>
            <person name="Gilroy R."/>
        </authorList>
    </citation>
    <scope>NUCLEOTIDE SEQUENCE</scope>
    <source>
        <strain evidence="7">12435</strain>
    </source>
</reference>
<dbReference type="SUPFAM" id="SSF53335">
    <property type="entry name" value="S-adenosyl-L-methionine-dependent methyltransferases"/>
    <property type="match status" value="1"/>
</dbReference>
<dbReference type="InterPro" id="IPR023397">
    <property type="entry name" value="SAM-dep_MeTrfase_MraW_recog"/>
</dbReference>
<feature type="binding site" evidence="6">
    <location>
        <position position="82"/>
    </location>
    <ligand>
        <name>S-adenosyl-L-methionine</name>
        <dbReference type="ChEBI" id="CHEBI:59789"/>
    </ligand>
</feature>
<dbReference type="NCBIfam" id="TIGR00006">
    <property type="entry name" value="16S rRNA (cytosine(1402)-N(4))-methyltransferase RsmH"/>
    <property type="match status" value="1"/>
</dbReference>
<sequence>MMDETFYHTPVMLGEVLSFLRVTEGGTYFDGTLGGGGHSLAIMKAGGRVIATDLDADAIEYAGERFIREGMDGKFTLVRSNFKRFSEVTDELGIREIDGALLDLGVSSRQFDDGVRGFSYRYDAELDMRMDKRGELTAEDIVNDYPAGELVKLLYRYGEENCAKRIVSAIERERRTHRIKTTGELASLIERSVPYRKGGHPAKKTFQALRIEVNGELDGLEKAVDDIVSKLRPGGRICVITFHSLEDRIIKNELRLLATDCICDRSVPVCVCGHKASVKLFKPVRAGEEELKANNRSRSATLRAAEKL</sequence>
<accession>A0A9D1TR58</accession>
<dbReference type="GO" id="GO:0005737">
    <property type="term" value="C:cytoplasm"/>
    <property type="evidence" value="ECO:0007669"/>
    <property type="project" value="UniProtKB-SubCell"/>
</dbReference>
<reference evidence="7" key="1">
    <citation type="journal article" date="2021" name="PeerJ">
        <title>Extensive microbial diversity within the chicken gut microbiome revealed by metagenomics and culture.</title>
        <authorList>
            <person name="Gilroy R."/>
            <person name="Ravi A."/>
            <person name="Getino M."/>
            <person name="Pursley I."/>
            <person name="Horton D.L."/>
            <person name="Alikhan N.F."/>
            <person name="Baker D."/>
            <person name="Gharbi K."/>
            <person name="Hall N."/>
            <person name="Watson M."/>
            <person name="Adriaenssens E.M."/>
            <person name="Foster-Nyarko E."/>
            <person name="Jarju S."/>
            <person name="Secka A."/>
            <person name="Antonio M."/>
            <person name="Oren A."/>
            <person name="Chaudhuri R.R."/>
            <person name="La Ragione R."/>
            <person name="Hildebrand F."/>
            <person name="Pallen M.J."/>
        </authorList>
    </citation>
    <scope>NUCLEOTIDE SEQUENCE</scope>
    <source>
        <strain evidence="7">12435</strain>
    </source>
</reference>
<evidence type="ECO:0000256" key="3">
    <source>
        <dbReference type="ARBA" id="ARBA00022603"/>
    </source>
</evidence>
<keyword evidence="3 6" id="KW-0489">Methyltransferase</keyword>
<dbReference type="Gene3D" id="3.40.50.150">
    <property type="entry name" value="Vaccinia Virus protein VP39"/>
    <property type="match status" value="1"/>
</dbReference>
<keyword evidence="4 6" id="KW-0808">Transferase</keyword>
<keyword evidence="6" id="KW-0963">Cytoplasm</keyword>
<comment type="caution">
    <text evidence="7">The sequence shown here is derived from an EMBL/GenBank/DDBJ whole genome shotgun (WGS) entry which is preliminary data.</text>
</comment>
<comment type="function">
    <text evidence="6">Specifically methylates the N4 position of cytidine in position 1402 (C1402) of 16S rRNA.</text>
</comment>
<dbReference type="Proteomes" id="UP000823990">
    <property type="component" value="Unassembled WGS sequence"/>
</dbReference>
<organism evidence="7 8">
    <name type="scientific">Candidatus Protoclostridium stercorigallinarum</name>
    <dbReference type="NCBI Taxonomy" id="2838741"/>
    <lineage>
        <taxon>Bacteria</taxon>
        <taxon>Bacillati</taxon>
        <taxon>Bacillota</taxon>
        <taxon>Clostridia</taxon>
        <taxon>Candidatus Protoclostridium</taxon>
    </lineage>
</organism>
<dbReference type="InterPro" id="IPR002903">
    <property type="entry name" value="RsmH"/>
</dbReference>